<accession>A0A8R1YST7</accession>
<evidence type="ECO:0000313" key="1">
    <source>
        <dbReference type="EnsemblMetazoa" id="PPA35544.1"/>
    </source>
</evidence>
<gene>
    <name evidence="1" type="primary">WBGene00273913</name>
</gene>
<dbReference type="InterPro" id="IPR003609">
    <property type="entry name" value="Pan_app"/>
</dbReference>
<name>A0A2A6B8K1_PRIPA</name>
<evidence type="ECO:0000313" key="2">
    <source>
        <dbReference type="Proteomes" id="UP000005239"/>
    </source>
</evidence>
<dbReference type="SUPFAM" id="SSF57414">
    <property type="entry name" value="Hairpin loop containing domain-like"/>
    <property type="match status" value="1"/>
</dbReference>
<reference evidence="1" key="2">
    <citation type="submission" date="2022-06" db="UniProtKB">
        <authorList>
            <consortium name="EnsemblMetazoa"/>
        </authorList>
    </citation>
    <scope>IDENTIFICATION</scope>
    <source>
        <strain evidence="1">PS312</strain>
    </source>
</reference>
<keyword evidence="2" id="KW-1185">Reference proteome</keyword>
<dbReference type="Pfam" id="PF00024">
    <property type="entry name" value="PAN_1"/>
    <property type="match status" value="1"/>
</dbReference>
<accession>A0A2A6B8K1</accession>
<dbReference type="EnsemblMetazoa" id="PPA35544.1">
    <property type="protein sequence ID" value="PPA35544.1"/>
    <property type="gene ID" value="WBGene00273913"/>
</dbReference>
<protein>
    <submittedName>
        <fullName evidence="1">Apple domain-containing protein</fullName>
    </submittedName>
</protein>
<proteinExistence type="predicted"/>
<dbReference type="PROSITE" id="PS50948">
    <property type="entry name" value="PAN"/>
    <property type="match status" value="1"/>
</dbReference>
<organism evidence="1 2">
    <name type="scientific">Pristionchus pacificus</name>
    <name type="common">Parasitic nematode worm</name>
    <dbReference type="NCBI Taxonomy" id="54126"/>
    <lineage>
        <taxon>Eukaryota</taxon>
        <taxon>Metazoa</taxon>
        <taxon>Ecdysozoa</taxon>
        <taxon>Nematoda</taxon>
        <taxon>Chromadorea</taxon>
        <taxon>Rhabditida</taxon>
        <taxon>Rhabditina</taxon>
        <taxon>Diplogasteromorpha</taxon>
        <taxon>Diplogasteroidea</taxon>
        <taxon>Neodiplogasteridae</taxon>
        <taxon>Pristionchus</taxon>
    </lineage>
</organism>
<sequence>MKHHNRGQKRTSYDHLTGPLSSLTTFPHMMIFSLSVILELVQWTNALTCFVSQQSTTVMVGIETTRVETKRGCEYACEQNADCSSFAHSSSNGLCVLHGSPAVALPGCSTPVTYTRWVKRASGCPKSSVPQSLASSKKVGEDSKTLIESDHPVNELLQIPTDHSTPSVVDCISTPFIVKALNANISPHRTPIITPVIPSLVHHPTIPPSHFNYSDRIHPHPSNPDFRSIHFRSIHFSLDGPVDLQVAVAPTCRRRFITVGPTRSSRSDPGAEMGVDKCIGEAPTGTISITFPFCTVRNPDGSQGEVY</sequence>
<dbReference type="AlphaFoldDB" id="A0A2A6B8K1"/>
<dbReference type="Proteomes" id="UP000005239">
    <property type="component" value="Unassembled WGS sequence"/>
</dbReference>
<reference evidence="2" key="1">
    <citation type="journal article" date="2008" name="Nat. Genet.">
        <title>The Pristionchus pacificus genome provides a unique perspective on nematode lifestyle and parasitism.</title>
        <authorList>
            <person name="Dieterich C."/>
            <person name="Clifton S.W."/>
            <person name="Schuster L.N."/>
            <person name="Chinwalla A."/>
            <person name="Delehaunty K."/>
            <person name="Dinkelacker I."/>
            <person name="Fulton L."/>
            <person name="Fulton R."/>
            <person name="Godfrey J."/>
            <person name="Minx P."/>
            <person name="Mitreva M."/>
            <person name="Roeseler W."/>
            <person name="Tian H."/>
            <person name="Witte H."/>
            <person name="Yang S.P."/>
            <person name="Wilson R.K."/>
            <person name="Sommer R.J."/>
        </authorList>
    </citation>
    <scope>NUCLEOTIDE SEQUENCE [LARGE SCALE GENOMIC DNA]</scope>
    <source>
        <strain evidence="2">PS312</strain>
    </source>
</reference>